<proteinExistence type="inferred from homology"/>
<evidence type="ECO:0000256" key="4">
    <source>
        <dbReference type="ARBA" id="ARBA00022833"/>
    </source>
</evidence>
<name>A0A7J6NTX7_PEROL</name>
<dbReference type="InterPro" id="IPR037519">
    <property type="entry name" value="LITAF_fam"/>
</dbReference>
<dbReference type="Proteomes" id="UP000553632">
    <property type="component" value="Unassembled WGS sequence"/>
</dbReference>
<comment type="subcellular location">
    <subcellularLocation>
        <location evidence="1">Membrane</location>
        <topology evidence="1">Peripheral membrane protein</topology>
    </subcellularLocation>
</comment>
<gene>
    <name evidence="9" type="ORF">FOZ63_029183</name>
</gene>
<dbReference type="PANTHER" id="PTHR23292">
    <property type="entry name" value="LIPOPOLYSACCHARIDE-INDUCED TUMOR NECROSIS FACTOR-ALPHA FACTOR"/>
    <property type="match status" value="1"/>
</dbReference>
<keyword evidence="3" id="KW-0479">Metal-binding</keyword>
<feature type="region of interest" description="Disordered" evidence="6">
    <location>
        <begin position="1"/>
        <end position="39"/>
    </location>
</feature>
<evidence type="ECO:0000256" key="1">
    <source>
        <dbReference type="ARBA" id="ARBA00004170"/>
    </source>
</evidence>
<feature type="compositionally biased region" description="Polar residues" evidence="6">
    <location>
        <begin position="944"/>
        <end position="955"/>
    </location>
</feature>
<keyword evidence="7" id="KW-0812">Transmembrane</keyword>
<keyword evidence="4" id="KW-0862">Zinc</keyword>
<evidence type="ECO:0000256" key="5">
    <source>
        <dbReference type="ARBA" id="ARBA00023136"/>
    </source>
</evidence>
<feature type="domain" description="LITAF" evidence="8">
    <location>
        <begin position="602"/>
        <end position="687"/>
    </location>
</feature>
<comment type="similarity">
    <text evidence="2">Belongs to the CDIP1/LITAF family.</text>
</comment>
<organism evidence="9 10">
    <name type="scientific">Perkinsus olseni</name>
    <name type="common">Perkinsus atlanticus</name>
    <dbReference type="NCBI Taxonomy" id="32597"/>
    <lineage>
        <taxon>Eukaryota</taxon>
        <taxon>Sar</taxon>
        <taxon>Alveolata</taxon>
        <taxon>Perkinsozoa</taxon>
        <taxon>Perkinsea</taxon>
        <taxon>Perkinsida</taxon>
        <taxon>Perkinsidae</taxon>
        <taxon>Perkinsus</taxon>
    </lineage>
</organism>
<dbReference type="Pfam" id="PF10601">
    <property type="entry name" value="zf-LITAF-like"/>
    <property type="match status" value="1"/>
</dbReference>
<evidence type="ECO:0000313" key="10">
    <source>
        <dbReference type="Proteomes" id="UP000553632"/>
    </source>
</evidence>
<dbReference type="GO" id="GO:0008270">
    <property type="term" value="F:zinc ion binding"/>
    <property type="evidence" value="ECO:0007669"/>
    <property type="project" value="TreeGrafter"/>
</dbReference>
<dbReference type="GO" id="GO:0016020">
    <property type="term" value="C:membrane"/>
    <property type="evidence" value="ECO:0007669"/>
    <property type="project" value="UniProtKB-SubCell"/>
</dbReference>
<keyword evidence="7" id="KW-1133">Transmembrane helix</keyword>
<evidence type="ECO:0000256" key="3">
    <source>
        <dbReference type="ARBA" id="ARBA00022723"/>
    </source>
</evidence>
<dbReference type="SMART" id="SM00714">
    <property type="entry name" value="LITAF"/>
    <property type="match status" value="1"/>
</dbReference>
<evidence type="ECO:0000313" key="9">
    <source>
        <dbReference type="EMBL" id="KAF4687329.1"/>
    </source>
</evidence>
<dbReference type="InterPro" id="IPR006629">
    <property type="entry name" value="LITAF"/>
</dbReference>
<feature type="region of interest" description="Disordered" evidence="6">
    <location>
        <begin position="920"/>
        <end position="955"/>
    </location>
</feature>
<feature type="transmembrane region" description="Helical" evidence="7">
    <location>
        <begin position="640"/>
        <end position="664"/>
    </location>
</feature>
<keyword evidence="10" id="KW-1185">Reference proteome</keyword>
<evidence type="ECO:0000256" key="6">
    <source>
        <dbReference type="SAM" id="MobiDB-lite"/>
    </source>
</evidence>
<feature type="compositionally biased region" description="Low complexity" evidence="6">
    <location>
        <begin position="17"/>
        <end position="28"/>
    </location>
</feature>
<reference evidence="9 10" key="1">
    <citation type="submission" date="2020-04" db="EMBL/GenBank/DDBJ databases">
        <title>Perkinsus olseni comparative genomics.</title>
        <authorList>
            <person name="Bogema D.R."/>
        </authorList>
    </citation>
    <scope>NUCLEOTIDE SEQUENCE [LARGE SCALE GENOMIC DNA]</scope>
    <source>
        <strain evidence="9 10">ATCC PRA-207</strain>
    </source>
</reference>
<feature type="transmembrane region" description="Helical" evidence="7">
    <location>
        <begin position="732"/>
        <end position="752"/>
    </location>
</feature>
<dbReference type="PROSITE" id="PS51837">
    <property type="entry name" value="LITAF"/>
    <property type="match status" value="1"/>
</dbReference>
<sequence>MDPCCNSGSSNGGGGMATSSSSAPAGEGSSEGGDGSSKEGIRKSAKYLLSRYLDRLIAHLVRHGTVRLSILTALNVALDEGLLDPLFVMKTARDVGLPSEHIPEGRGIGPLDDRDAVLPVGPLIRVVRFLDPIDAANFARTSRLHAEAVRHPLTTGGLVARSDLPRPALRAVQHLLRHSPPRFGPDSLLDRWTQGHLETLDVDFTAVIRSGHCDSRANRVLARLGSIAESLDDSIRVVRLAKCADVGEDPAPIMRTLENSRAMAAVKSMTLDGLILEPSPQRSVRLPARMENLRRLELTQITVVRGCTLLPDNGSVVAPRLSRLVMGVRPESAALEVTGALLRREGECSLVELRVFHLTTPGAVDALAETLPTALPQMKYLEVGPWTDRLMQRVGHYTELEELSGMGSSSMATPVHVERVLAGLSKLRRLRLNAVDEDTLRAVTRGVASSGALVKDISVQYSGRDSIEATLAMVRLRVTCNHVRRVQCPRANFMRTSPSTETRDRGGPLGTSSTVPGERLLGEEFHPRLVCSCARCLLHGGPESEDHYSRNVAAVWSLLTPAERTCQRRKEAHTYRQVPTLPAVAEEGDVEMDGEFGTESLSSASTDGEKLPVFDMSPVNCRCPFCRADITTFVTHEPSVVSYLLALLLILVLQWLSVCVLPVVWPLLKDTVHRCPSCLNKVGSRSKISLPTNFKNDVLTFRIGHCAVVLARNNFDAGMPLQGLHQQQTEMFLQYVVILLALVGVIGVFYMARSSGVMQPAMIPRGPDIDVTWKDFLNDCGDRAYLGNPLHSVKAFDEKYKYKTVKWTGRVVRIREGIDLWLFKTKSFAMIKMFPPQQAYRPDVVDLILLFDGAQQRDQVALLPAGAWAEFEASLLSLGRRGGPHLLQLWSIKETERPQEVEDAVAEAAMALSARQAMMDAILGEKNNEGPSVSSDGQPGGEQLPSNIESSSHPD</sequence>
<dbReference type="PANTHER" id="PTHR23292:SF6">
    <property type="entry name" value="FI16602P1-RELATED"/>
    <property type="match status" value="1"/>
</dbReference>
<accession>A0A7J6NTX7</accession>
<evidence type="ECO:0000259" key="8">
    <source>
        <dbReference type="PROSITE" id="PS51837"/>
    </source>
</evidence>
<protein>
    <recommendedName>
        <fullName evidence="8">LITAF domain-containing protein</fullName>
    </recommendedName>
</protein>
<dbReference type="EMBL" id="JABANO010040094">
    <property type="protein sequence ID" value="KAF4687329.1"/>
    <property type="molecule type" value="Genomic_DNA"/>
</dbReference>
<evidence type="ECO:0000256" key="2">
    <source>
        <dbReference type="ARBA" id="ARBA00005975"/>
    </source>
</evidence>
<evidence type="ECO:0000256" key="7">
    <source>
        <dbReference type="SAM" id="Phobius"/>
    </source>
</evidence>
<comment type="caution">
    <text evidence="9">The sequence shown here is derived from an EMBL/GenBank/DDBJ whole genome shotgun (WGS) entry which is preliminary data.</text>
</comment>
<feature type="region of interest" description="Disordered" evidence="6">
    <location>
        <begin position="495"/>
        <end position="517"/>
    </location>
</feature>
<dbReference type="AlphaFoldDB" id="A0A7J6NTX7"/>
<keyword evidence="5 7" id="KW-0472">Membrane</keyword>